<evidence type="ECO:0000259" key="2">
    <source>
        <dbReference type="Pfam" id="PF12090"/>
    </source>
</evidence>
<dbReference type="GO" id="GO:0000124">
    <property type="term" value="C:SAGA complex"/>
    <property type="evidence" value="ECO:0007669"/>
    <property type="project" value="InterPro"/>
</dbReference>
<feature type="region of interest" description="Disordered" evidence="1">
    <location>
        <begin position="207"/>
        <end position="253"/>
    </location>
</feature>
<dbReference type="PANTHER" id="PTHR13526:SF8">
    <property type="entry name" value="TRANSCRIPTION FACTOR SPT20 HOMOLOG"/>
    <property type="match status" value="1"/>
</dbReference>
<dbReference type="Proteomes" id="UP000311382">
    <property type="component" value="Unassembled WGS sequence"/>
</dbReference>
<feature type="domain" description="Spt20-like SEP" evidence="2">
    <location>
        <begin position="23"/>
        <end position="198"/>
    </location>
</feature>
<proteinExistence type="predicted"/>
<comment type="caution">
    <text evidence="3">The sequence shown here is derived from an EMBL/GenBank/DDBJ whole genome shotgun (WGS) entry which is preliminary data.</text>
</comment>
<sequence>MSTGATYNVTRFTRQVLKRHRRAPPSLVIHLYPTHFRFEHQHGNFSYDSPMKCFLEAVREQKLPTDLLDVLDDAGVVYYDGCLIVEVHDHRQSPSAASTSRTSLSSSFSLSLSQARETPATSKAEVYRIVLAPNPASLWTDLGIQSRRLEQEALAEGRDDSAGWTEEEALEIESIVLNRTMPPLCLSPSIQTSRIANSMLRATTLRPPKRKRFCSSGDCDDGDDGAEGEKREREEHEKLMKVGDEGVPRTRGPAFSRLAFIQAYRERQANPSLAAQPGANPTSIRLGGAHGAAAAAAAGPTAAGAARGPTPKPSRAGSPAMSVASGRPAPAPKKGGGGARAAGGDAMSDSGSGIGGQVNTAQQQKKVAKLGVNDPGLPLDSVERERVLAERKKAQQVQKKAQAQKRKEKKRLEQQGHDLSVGTPGSSGVSTPKWA</sequence>
<feature type="compositionally biased region" description="Basic and acidic residues" evidence="1">
    <location>
        <begin position="227"/>
        <end position="248"/>
    </location>
</feature>
<evidence type="ECO:0000256" key="1">
    <source>
        <dbReference type="SAM" id="MobiDB-lite"/>
    </source>
</evidence>
<dbReference type="AlphaFoldDB" id="A0A5C5G0S7"/>
<protein>
    <submittedName>
        <fullName evidence="3">Spt20 family-domain-containing protein</fullName>
    </submittedName>
</protein>
<feature type="compositionally biased region" description="Basic and acidic residues" evidence="1">
    <location>
        <begin position="381"/>
        <end position="393"/>
    </location>
</feature>
<reference evidence="3 4" key="1">
    <citation type="submission" date="2019-03" db="EMBL/GenBank/DDBJ databases">
        <title>Rhodosporidium diobovatum UCD-FST 08-225 genome sequencing, assembly, and annotation.</title>
        <authorList>
            <person name="Fakankun I.U."/>
            <person name="Fristensky B."/>
            <person name="Levin D.B."/>
        </authorList>
    </citation>
    <scope>NUCLEOTIDE SEQUENCE [LARGE SCALE GENOMIC DNA]</scope>
    <source>
        <strain evidence="3 4">UCD-FST 08-225</strain>
    </source>
</reference>
<accession>A0A5C5G0S7</accession>
<dbReference type="EMBL" id="SOZI01000021">
    <property type="protein sequence ID" value="TNY22688.1"/>
    <property type="molecule type" value="Genomic_DNA"/>
</dbReference>
<keyword evidence="4" id="KW-1185">Reference proteome</keyword>
<dbReference type="InterPro" id="IPR046468">
    <property type="entry name" value="Spt20-like_SEP"/>
</dbReference>
<dbReference type="OrthoDB" id="1932706at2759"/>
<dbReference type="STRING" id="5288.A0A5C5G0S7"/>
<feature type="compositionally biased region" description="Low complexity" evidence="1">
    <location>
        <begin position="420"/>
        <end position="435"/>
    </location>
</feature>
<feature type="region of interest" description="Disordered" evidence="1">
    <location>
        <begin position="300"/>
        <end position="435"/>
    </location>
</feature>
<name>A0A5C5G0S7_9BASI</name>
<feature type="compositionally biased region" description="Low complexity" evidence="1">
    <location>
        <begin position="342"/>
        <end position="351"/>
    </location>
</feature>
<dbReference type="InterPro" id="IPR021950">
    <property type="entry name" value="Spt20"/>
</dbReference>
<dbReference type="Pfam" id="PF12090">
    <property type="entry name" value="Spt20_SEP"/>
    <property type="match status" value="1"/>
</dbReference>
<dbReference type="GO" id="GO:0003712">
    <property type="term" value="F:transcription coregulator activity"/>
    <property type="evidence" value="ECO:0007669"/>
    <property type="project" value="InterPro"/>
</dbReference>
<gene>
    <name evidence="3" type="ORF">DMC30DRAFT_414840</name>
</gene>
<organism evidence="3 4">
    <name type="scientific">Rhodotorula diobovata</name>
    <dbReference type="NCBI Taxonomy" id="5288"/>
    <lineage>
        <taxon>Eukaryota</taxon>
        <taxon>Fungi</taxon>
        <taxon>Dikarya</taxon>
        <taxon>Basidiomycota</taxon>
        <taxon>Pucciniomycotina</taxon>
        <taxon>Microbotryomycetes</taxon>
        <taxon>Sporidiobolales</taxon>
        <taxon>Sporidiobolaceae</taxon>
        <taxon>Rhodotorula</taxon>
    </lineage>
</organism>
<dbReference type="PANTHER" id="PTHR13526">
    <property type="entry name" value="TRANSCRIPTION FACTOR SPT20 HOMOLOG"/>
    <property type="match status" value="1"/>
</dbReference>
<dbReference type="GO" id="GO:0006357">
    <property type="term" value="P:regulation of transcription by RNA polymerase II"/>
    <property type="evidence" value="ECO:0007669"/>
    <property type="project" value="TreeGrafter"/>
</dbReference>
<evidence type="ECO:0000313" key="4">
    <source>
        <dbReference type="Proteomes" id="UP000311382"/>
    </source>
</evidence>
<evidence type="ECO:0000313" key="3">
    <source>
        <dbReference type="EMBL" id="TNY22688.1"/>
    </source>
</evidence>